<feature type="transmembrane region" description="Helical" evidence="6">
    <location>
        <begin position="105"/>
        <end position="133"/>
    </location>
</feature>
<feature type="non-terminal residue" evidence="7">
    <location>
        <position position="641"/>
    </location>
</feature>
<dbReference type="Proteomes" id="UP000248724">
    <property type="component" value="Unassembled WGS sequence"/>
</dbReference>
<evidence type="ECO:0000256" key="3">
    <source>
        <dbReference type="ARBA" id="ARBA00022692"/>
    </source>
</evidence>
<dbReference type="InterPro" id="IPR043428">
    <property type="entry name" value="LivM-like"/>
</dbReference>
<name>A0A2W6A025_9BACT</name>
<feature type="transmembrane region" description="Helical" evidence="6">
    <location>
        <begin position="33"/>
        <end position="56"/>
    </location>
</feature>
<dbReference type="Pfam" id="PF02653">
    <property type="entry name" value="BPD_transp_2"/>
    <property type="match status" value="2"/>
</dbReference>
<evidence type="ECO:0000256" key="1">
    <source>
        <dbReference type="ARBA" id="ARBA00004651"/>
    </source>
</evidence>
<comment type="caution">
    <text evidence="7">The sequence shown here is derived from an EMBL/GenBank/DDBJ whole genome shotgun (WGS) entry which is preliminary data.</text>
</comment>
<protein>
    <recommendedName>
        <fullName evidence="9">ABC transporter permease</fullName>
    </recommendedName>
</protein>
<feature type="transmembrane region" description="Helical" evidence="6">
    <location>
        <begin position="7"/>
        <end position="27"/>
    </location>
</feature>
<dbReference type="GO" id="GO:0005886">
    <property type="term" value="C:plasma membrane"/>
    <property type="evidence" value="ECO:0007669"/>
    <property type="project" value="UniProtKB-SubCell"/>
</dbReference>
<evidence type="ECO:0000256" key="4">
    <source>
        <dbReference type="ARBA" id="ARBA00022989"/>
    </source>
</evidence>
<feature type="transmembrane region" description="Helical" evidence="6">
    <location>
        <begin position="521"/>
        <end position="547"/>
    </location>
</feature>
<gene>
    <name evidence="7" type="ORF">DLM65_11855</name>
</gene>
<dbReference type="GO" id="GO:0015658">
    <property type="term" value="F:branched-chain amino acid transmembrane transporter activity"/>
    <property type="evidence" value="ECO:0007669"/>
    <property type="project" value="InterPro"/>
</dbReference>
<feature type="transmembrane region" description="Helical" evidence="6">
    <location>
        <begin position="237"/>
        <end position="254"/>
    </location>
</feature>
<feature type="transmembrane region" description="Helical" evidence="6">
    <location>
        <begin position="285"/>
        <end position="305"/>
    </location>
</feature>
<dbReference type="InterPro" id="IPR001851">
    <property type="entry name" value="ABC_transp_permease"/>
</dbReference>
<keyword evidence="5 6" id="KW-0472">Membrane</keyword>
<evidence type="ECO:0000256" key="6">
    <source>
        <dbReference type="SAM" id="Phobius"/>
    </source>
</evidence>
<evidence type="ECO:0000256" key="5">
    <source>
        <dbReference type="ARBA" id="ARBA00023136"/>
    </source>
</evidence>
<feature type="transmembrane region" description="Helical" evidence="6">
    <location>
        <begin position="68"/>
        <end position="85"/>
    </location>
</feature>
<feature type="transmembrane region" description="Helical" evidence="6">
    <location>
        <begin position="437"/>
        <end position="454"/>
    </location>
</feature>
<keyword evidence="4 6" id="KW-1133">Transmembrane helix</keyword>
<accession>A0A2W6A025</accession>
<dbReference type="EMBL" id="QHBU01000234">
    <property type="protein sequence ID" value="PZR78898.1"/>
    <property type="molecule type" value="Genomic_DNA"/>
</dbReference>
<feature type="transmembrane region" description="Helical" evidence="6">
    <location>
        <begin position="395"/>
        <end position="417"/>
    </location>
</feature>
<feature type="transmembrane region" description="Helical" evidence="6">
    <location>
        <begin position="164"/>
        <end position="182"/>
    </location>
</feature>
<dbReference type="CDD" id="cd06581">
    <property type="entry name" value="TM_PBP1_LivM_like"/>
    <property type="match status" value="1"/>
</dbReference>
<feature type="transmembrane region" description="Helical" evidence="6">
    <location>
        <begin position="559"/>
        <end position="585"/>
    </location>
</feature>
<dbReference type="CDD" id="cd06582">
    <property type="entry name" value="TM_PBP1_LivH_like"/>
    <property type="match status" value="1"/>
</dbReference>
<feature type="transmembrane region" description="Helical" evidence="6">
    <location>
        <begin position="311"/>
        <end position="333"/>
    </location>
</feature>
<reference evidence="7 8" key="1">
    <citation type="journal article" date="2017" name="Nature">
        <title>Atmospheric trace gases support primary production in Antarctic desert surface soil.</title>
        <authorList>
            <person name="Ji M."/>
            <person name="Greening C."/>
            <person name="Vanwonterghem I."/>
            <person name="Carere C.R."/>
            <person name="Bay S.K."/>
            <person name="Steen J.A."/>
            <person name="Montgomery K."/>
            <person name="Lines T."/>
            <person name="Beardall J."/>
            <person name="van Dorst J."/>
            <person name="Snape I."/>
            <person name="Stott M.B."/>
            <person name="Hugenholtz P."/>
            <person name="Ferrari B.C."/>
        </authorList>
    </citation>
    <scope>NUCLEOTIDE SEQUENCE [LARGE SCALE GENOMIC DNA]</scope>
    <source>
        <strain evidence="7">RRmetagenome_bin12</strain>
    </source>
</reference>
<dbReference type="AlphaFoldDB" id="A0A2W6A025"/>
<sequence length="641" mass="66473">FRTNGIINFAHGQVGSFAAVAFGLIVVQQHVPYWVAFPVALAIGAAVAGVVEIAVVRRLKRAPRVMSIVATLGVSQVLFGAQFLLNPAALAGSSFPQPPGMPTFSVGALLVSPAYSGMLVLTPFIVIGLASFLRWSRTGKALRAASANPDAARLSGVYSSRMSTIAWLIAGGISAFTAILLLPTQGFASAAFGPSLVLRALTAAVLARMTNLPVALAGGIAVGEIEQLTLWNYPDNAGTVDAVLFVFILVGLLLQPRFAGRGEEKGSWAAVQGWRPLPEAYRGAWAIRHGGKVLALVLLVAALLVPRVSTFAQAFALSTIFAVGIAGLSLGVITGLSGQLSLGQFGIAAIGAWASWYTASQTGNFPLAMLAGGLAGAAASVIIGLPALRIRGLMLAVTTLAFAFMVNGWLLSQPWVLGEGVRPSRVVILGQQLDTKTYYYFSLAFLVLSIWLAANVRRGGLGRLFVALRDNIDGARAFGISSTLRSLQAFGVAGFLAGIAGGVYVHALAKFSFATFSPDLSISLVAMAVLGGLGLLAGPLLGAMYIFGLPDLIGSNFDAVALASLTLGWLLLLLYVPGGLAGILMPIRERLADLLARMSGIDVAAARADPTAMNVDSAVEREKSAGGIRALAPTADRPALE</sequence>
<evidence type="ECO:0000256" key="2">
    <source>
        <dbReference type="ARBA" id="ARBA00022475"/>
    </source>
</evidence>
<feature type="transmembrane region" description="Helical" evidence="6">
    <location>
        <begin position="365"/>
        <end position="388"/>
    </location>
</feature>
<feature type="non-terminal residue" evidence="7">
    <location>
        <position position="1"/>
    </location>
</feature>
<dbReference type="PANTHER" id="PTHR30482">
    <property type="entry name" value="HIGH-AFFINITY BRANCHED-CHAIN AMINO ACID TRANSPORT SYSTEM PERMEASE"/>
    <property type="match status" value="1"/>
</dbReference>
<comment type="subcellular location">
    <subcellularLocation>
        <location evidence="1">Cell membrane</location>
        <topology evidence="1">Multi-pass membrane protein</topology>
    </subcellularLocation>
</comment>
<feature type="transmembrane region" description="Helical" evidence="6">
    <location>
        <begin position="489"/>
        <end position="509"/>
    </location>
</feature>
<keyword evidence="3 6" id="KW-0812">Transmembrane</keyword>
<organism evidence="7 8">
    <name type="scientific">Candidatus Aeolococcus gillhamiae</name>
    <dbReference type="NCBI Taxonomy" id="3127015"/>
    <lineage>
        <taxon>Bacteria</taxon>
        <taxon>Bacillati</taxon>
        <taxon>Candidatus Dormiibacterota</taxon>
        <taxon>Candidatus Dormibacteria</taxon>
        <taxon>Candidatus Aeolococcales</taxon>
        <taxon>Candidatus Aeolococcaceae</taxon>
        <taxon>Candidatus Aeolococcus</taxon>
    </lineage>
</organism>
<evidence type="ECO:0000313" key="8">
    <source>
        <dbReference type="Proteomes" id="UP000248724"/>
    </source>
</evidence>
<evidence type="ECO:0000313" key="7">
    <source>
        <dbReference type="EMBL" id="PZR78898.1"/>
    </source>
</evidence>
<proteinExistence type="predicted"/>
<feature type="transmembrane region" description="Helical" evidence="6">
    <location>
        <begin position="340"/>
        <end position="359"/>
    </location>
</feature>
<dbReference type="PANTHER" id="PTHR30482:SF20">
    <property type="entry name" value="HIGH-AFFINITY BRANCHED-CHAIN AMINO ACID TRANSPORT SYSTEM PERMEASE PROTEIN LIVM"/>
    <property type="match status" value="1"/>
</dbReference>
<evidence type="ECO:0008006" key="9">
    <source>
        <dbReference type="Google" id="ProtNLM"/>
    </source>
</evidence>
<keyword evidence="2" id="KW-1003">Cell membrane</keyword>